<name>A0ABT0M9R3_9BACL</name>
<accession>A0ABT0M9R3</accession>
<reference evidence="2 3" key="1">
    <citation type="submission" date="2022-05" db="EMBL/GenBank/DDBJ databases">
        <title>Sporolactobacillus sp nov CPB3-1, isolated from tree bark (Mangifera indica L.).</title>
        <authorList>
            <person name="Phuengjayaem S."/>
            <person name="Tanasupawat S."/>
        </authorList>
    </citation>
    <scope>NUCLEOTIDE SEQUENCE [LARGE SCALE GENOMIC DNA]</scope>
    <source>
        <strain evidence="2 3">CPB3-1</strain>
    </source>
</reference>
<comment type="caution">
    <text evidence="2">The sequence shown here is derived from an EMBL/GenBank/DDBJ whole genome shotgun (WGS) entry which is preliminary data.</text>
</comment>
<dbReference type="EMBL" id="JAMAST010000005">
    <property type="protein sequence ID" value="MCL1631622.1"/>
    <property type="molecule type" value="Genomic_DNA"/>
</dbReference>
<organism evidence="2 3">
    <name type="scientific">Sporolactobacillus mangiferae</name>
    <dbReference type="NCBI Taxonomy" id="2940498"/>
    <lineage>
        <taxon>Bacteria</taxon>
        <taxon>Bacillati</taxon>
        <taxon>Bacillota</taxon>
        <taxon>Bacilli</taxon>
        <taxon>Bacillales</taxon>
        <taxon>Sporolactobacillaceae</taxon>
        <taxon>Sporolactobacillus</taxon>
    </lineage>
</organism>
<protein>
    <submittedName>
        <fullName evidence="2">Uncharacterized protein</fullName>
    </submittedName>
</protein>
<keyword evidence="3" id="KW-1185">Reference proteome</keyword>
<evidence type="ECO:0000256" key="1">
    <source>
        <dbReference type="SAM" id="MobiDB-lite"/>
    </source>
</evidence>
<sequence length="108" mass="11187">MAKNKAVKWIVGLSSVVLFSGFIGLAEKFDQADAASSTDQSNSGSQSAQNGQNSDHASTPFFSDDENGSDDQAPGDQAPQDNSNNGGFGAQEDSEQNSQDSNVDGHSS</sequence>
<feature type="region of interest" description="Disordered" evidence="1">
    <location>
        <begin position="32"/>
        <end position="108"/>
    </location>
</feature>
<feature type="compositionally biased region" description="Low complexity" evidence="1">
    <location>
        <begin position="34"/>
        <end position="54"/>
    </location>
</feature>
<gene>
    <name evidence="2" type="ORF">M3N64_06625</name>
</gene>
<feature type="compositionally biased region" description="Low complexity" evidence="1">
    <location>
        <begin position="70"/>
        <end position="81"/>
    </location>
</feature>
<proteinExistence type="predicted"/>
<dbReference type="RefSeq" id="WP_249099972.1">
    <property type="nucleotide sequence ID" value="NZ_JAMAST010000005.1"/>
</dbReference>
<evidence type="ECO:0000313" key="2">
    <source>
        <dbReference type="EMBL" id="MCL1631622.1"/>
    </source>
</evidence>
<evidence type="ECO:0000313" key="3">
    <source>
        <dbReference type="Proteomes" id="UP001203004"/>
    </source>
</evidence>
<feature type="compositionally biased region" description="Polar residues" evidence="1">
    <location>
        <begin position="96"/>
        <end position="108"/>
    </location>
</feature>
<dbReference type="Proteomes" id="UP001203004">
    <property type="component" value="Unassembled WGS sequence"/>
</dbReference>